<keyword evidence="5" id="KW-0496">Mitochondrion</keyword>
<reference evidence="9 10" key="1">
    <citation type="submission" date="2023-04" db="EMBL/GenBank/DDBJ databases">
        <title>Genome of Basidiobolus ranarum AG-B5.</title>
        <authorList>
            <person name="Stajich J.E."/>
            <person name="Carter-House D."/>
            <person name="Gryganskyi A."/>
        </authorList>
    </citation>
    <scope>NUCLEOTIDE SEQUENCE [LARGE SCALE GENOMIC DNA]</scope>
    <source>
        <strain evidence="9 10">AG-B5</strain>
    </source>
</reference>
<protein>
    <recommendedName>
        <fullName evidence="7">Large ribosomal subunit protein uL3m</fullName>
    </recommendedName>
</protein>
<dbReference type="InterPro" id="IPR019927">
    <property type="entry name" value="Ribosomal_uL3_bac/org-type"/>
</dbReference>
<dbReference type="Gene3D" id="2.40.30.10">
    <property type="entry name" value="Translation factors"/>
    <property type="match status" value="1"/>
</dbReference>
<keyword evidence="6 8" id="KW-0687">Ribonucleoprotein</keyword>
<proteinExistence type="inferred from homology"/>
<evidence type="ECO:0000313" key="9">
    <source>
        <dbReference type="EMBL" id="KAK9696656.1"/>
    </source>
</evidence>
<evidence type="ECO:0000256" key="5">
    <source>
        <dbReference type="ARBA" id="ARBA00023128"/>
    </source>
</evidence>
<keyword evidence="10" id="KW-1185">Reference proteome</keyword>
<dbReference type="Pfam" id="PF00297">
    <property type="entry name" value="Ribosomal_L3"/>
    <property type="match status" value="1"/>
</dbReference>
<dbReference type="InterPro" id="IPR019926">
    <property type="entry name" value="Ribosomal_uL3_CS"/>
</dbReference>
<evidence type="ECO:0000256" key="3">
    <source>
        <dbReference type="ARBA" id="ARBA00022946"/>
    </source>
</evidence>
<evidence type="ECO:0000256" key="6">
    <source>
        <dbReference type="ARBA" id="ARBA00023274"/>
    </source>
</evidence>
<dbReference type="PANTHER" id="PTHR11229:SF8">
    <property type="entry name" value="LARGE RIBOSOMAL SUBUNIT PROTEIN UL3M"/>
    <property type="match status" value="1"/>
</dbReference>
<evidence type="ECO:0000256" key="8">
    <source>
        <dbReference type="RuleBase" id="RU003905"/>
    </source>
</evidence>
<evidence type="ECO:0000256" key="1">
    <source>
        <dbReference type="ARBA" id="ARBA00004173"/>
    </source>
</evidence>
<dbReference type="Proteomes" id="UP001479436">
    <property type="component" value="Unassembled WGS sequence"/>
</dbReference>
<evidence type="ECO:0000256" key="2">
    <source>
        <dbReference type="ARBA" id="ARBA00006540"/>
    </source>
</evidence>
<dbReference type="InterPro" id="IPR009000">
    <property type="entry name" value="Transl_B-barrel_sf"/>
</dbReference>
<dbReference type="NCBIfam" id="TIGR03625">
    <property type="entry name" value="L3_bact"/>
    <property type="match status" value="1"/>
</dbReference>
<dbReference type="PROSITE" id="PS00474">
    <property type="entry name" value="RIBOSOMAL_L3"/>
    <property type="match status" value="1"/>
</dbReference>
<evidence type="ECO:0000256" key="7">
    <source>
        <dbReference type="ARBA" id="ARBA00035209"/>
    </source>
</evidence>
<comment type="caution">
    <text evidence="9">The sequence shown here is derived from an EMBL/GenBank/DDBJ whole genome shotgun (WGS) entry which is preliminary data.</text>
</comment>
<comment type="subcellular location">
    <subcellularLocation>
        <location evidence="1">Mitochondrion</location>
    </subcellularLocation>
</comment>
<dbReference type="EMBL" id="JASJQH010007937">
    <property type="protein sequence ID" value="KAK9696656.1"/>
    <property type="molecule type" value="Genomic_DNA"/>
</dbReference>
<sequence>MLNSTSSMGFLLQRVSALSLKSSTAAQASKNVLQIRGLRTGPYAQKPLRGADKALSFLKKNPKEYTPESVRTGAVGLKSGMTAIWDEWGVRVPVTVLHLKENQVVDRRTEDKHGYNAVQIGCYNKKITRTTRPLRGHFEKNGVDPKKKLMEFVVSKDGLLPLGTPISAAHFVPGQFVDVTATSLGKGFAGGMKRWGFKGLRATHGVSLAHRSIGSTGQRTDPGKVFKGKKMPGRLGGDRVTVQNLKVNIFKNFPIIFTH</sequence>
<name>A0ABR2VSD6_9FUNG</name>
<evidence type="ECO:0000313" key="10">
    <source>
        <dbReference type="Proteomes" id="UP001479436"/>
    </source>
</evidence>
<accession>A0ABR2VSD6</accession>
<dbReference type="SUPFAM" id="SSF50447">
    <property type="entry name" value="Translation proteins"/>
    <property type="match status" value="1"/>
</dbReference>
<comment type="similarity">
    <text evidence="2 8">Belongs to the universal ribosomal protein uL3 family.</text>
</comment>
<dbReference type="InterPro" id="IPR000597">
    <property type="entry name" value="Ribosomal_uL3"/>
</dbReference>
<organism evidence="9 10">
    <name type="scientific">Basidiobolus ranarum</name>
    <dbReference type="NCBI Taxonomy" id="34480"/>
    <lineage>
        <taxon>Eukaryota</taxon>
        <taxon>Fungi</taxon>
        <taxon>Fungi incertae sedis</taxon>
        <taxon>Zoopagomycota</taxon>
        <taxon>Entomophthoromycotina</taxon>
        <taxon>Basidiobolomycetes</taxon>
        <taxon>Basidiobolales</taxon>
        <taxon>Basidiobolaceae</taxon>
        <taxon>Basidiobolus</taxon>
    </lineage>
</organism>
<gene>
    <name evidence="9" type="ORF">K7432_012344</name>
</gene>
<keyword evidence="4 8" id="KW-0689">Ribosomal protein</keyword>
<keyword evidence="3" id="KW-0809">Transit peptide</keyword>
<dbReference type="PANTHER" id="PTHR11229">
    <property type="entry name" value="50S RIBOSOMAL PROTEIN L3"/>
    <property type="match status" value="1"/>
</dbReference>
<dbReference type="Gene3D" id="3.30.160.810">
    <property type="match status" value="1"/>
</dbReference>
<evidence type="ECO:0000256" key="4">
    <source>
        <dbReference type="ARBA" id="ARBA00022980"/>
    </source>
</evidence>